<proteinExistence type="predicted"/>
<dbReference type="EMBL" id="JACBKZ010000011">
    <property type="protein sequence ID" value="KAF5939088.1"/>
    <property type="molecule type" value="Genomic_DNA"/>
</dbReference>
<comment type="caution">
    <text evidence="2">The sequence shown here is derived from an EMBL/GenBank/DDBJ whole genome shotgun (WGS) entry which is preliminary data.</text>
</comment>
<evidence type="ECO:0000313" key="2">
    <source>
        <dbReference type="EMBL" id="KAF5939088.1"/>
    </source>
</evidence>
<sequence length="112" mass="13205">MVLQPEYSEMDMHLIKMIVVFYQAIFQRYPRPDKEYQSFSLIYNDRSLDLICKDKDEAEVWFVGLKALISRGTNCNLRSEPRNESVSSNSSHAWRTYPSVSSSVRRNFLFLL</sequence>
<accession>A0A7J7GI49</accession>
<protein>
    <recommendedName>
        <fullName evidence="1">PH domain-containing protein</fullName>
    </recommendedName>
</protein>
<reference evidence="3" key="1">
    <citation type="journal article" date="2020" name="Nat. Commun.">
        <title>Genome assembly of wild tea tree DASZ reveals pedigree and selection history of tea varieties.</title>
        <authorList>
            <person name="Zhang W."/>
            <person name="Zhang Y."/>
            <person name="Qiu H."/>
            <person name="Guo Y."/>
            <person name="Wan H."/>
            <person name="Zhang X."/>
            <person name="Scossa F."/>
            <person name="Alseekh S."/>
            <person name="Zhang Q."/>
            <person name="Wang P."/>
            <person name="Xu L."/>
            <person name="Schmidt M.H."/>
            <person name="Jia X."/>
            <person name="Li D."/>
            <person name="Zhu A."/>
            <person name="Guo F."/>
            <person name="Chen W."/>
            <person name="Ni D."/>
            <person name="Usadel B."/>
            <person name="Fernie A.R."/>
            <person name="Wen W."/>
        </authorList>
    </citation>
    <scope>NUCLEOTIDE SEQUENCE [LARGE SCALE GENOMIC DNA]</scope>
    <source>
        <strain evidence="3">cv. G240</strain>
    </source>
</reference>
<keyword evidence="3" id="KW-1185">Reference proteome</keyword>
<evidence type="ECO:0000259" key="1">
    <source>
        <dbReference type="PROSITE" id="PS50003"/>
    </source>
</evidence>
<dbReference type="SUPFAM" id="SSF50729">
    <property type="entry name" value="PH domain-like"/>
    <property type="match status" value="1"/>
</dbReference>
<dbReference type="InterPro" id="IPR011993">
    <property type="entry name" value="PH-like_dom_sf"/>
</dbReference>
<dbReference type="AlphaFoldDB" id="A0A7J7GI49"/>
<organism evidence="2 3">
    <name type="scientific">Camellia sinensis</name>
    <name type="common">Tea plant</name>
    <name type="synonym">Thea sinensis</name>
    <dbReference type="NCBI Taxonomy" id="4442"/>
    <lineage>
        <taxon>Eukaryota</taxon>
        <taxon>Viridiplantae</taxon>
        <taxon>Streptophyta</taxon>
        <taxon>Embryophyta</taxon>
        <taxon>Tracheophyta</taxon>
        <taxon>Spermatophyta</taxon>
        <taxon>Magnoliopsida</taxon>
        <taxon>eudicotyledons</taxon>
        <taxon>Gunneridae</taxon>
        <taxon>Pentapetalae</taxon>
        <taxon>asterids</taxon>
        <taxon>Ericales</taxon>
        <taxon>Theaceae</taxon>
        <taxon>Camellia</taxon>
    </lineage>
</organism>
<feature type="domain" description="PH" evidence="1">
    <location>
        <begin position="1"/>
        <end position="70"/>
    </location>
</feature>
<evidence type="ECO:0000313" key="3">
    <source>
        <dbReference type="Proteomes" id="UP000593564"/>
    </source>
</evidence>
<dbReference type="Gene3D" id="2.30.29.30">
    <property type="entry name" value="Pleckstrin-homology domain (PH domain)/Phosphotyrosine-binding domain (PTB)"/>
    <property type="match status" value="1"/>
</dbReference>
<dbReference type="Proteomes" id="UP000593564">
    <property type="component" value="Unassembled WGS sequence"/>
</dbReference>
<reference evidence="2 3" key="2">
    <citation type="submission" date="2020-07" db="EMBL/GenBank/DDBJ databases">
        <title>Genome assembly of wild tea tree DASZ reveals pedigree and selection history of tea varieties.</title>
        <authorList>
            <person name="Zhang W."/>
        </authorList>
    </citation>
    <scope>NUCLEOTIDE SEQUENCE [LARGE SCALE GENOMIC DNA]</scope>
    <source>
        <strain evidence="3">cv. G240</strain>
        <tissue evidence="2">Leaf</tissue>
    </source>
</reference>
<gene>
    <name evidence="2" type="ORF">HYC85_023347</name>
</gene>
<name>A0A7J7GI49_CAMSI</name>
<dbReference type="PROSITE" id="PS50003">
    <property type="entry name" value="PH_DOMAIN"/>
    <property type="match status" value="1"/>
</dbReference>
<dbReference type="InterPro" id="IPR001849">
    <property type="entry name" value="PH_domain"/>
</dbReference>